<evidence type="ECO:0008006" key="3">
    <source>
        <dbReference type="Google" id="ProtNLM"/>
    </source>
</evidence>
<proteinExistence type="predicted"/>
<dbReference type="EMBL" id="BPRE01000013">
    <property type="protein sequence ID" value="GJE77305.1"/>
    <property type="molecule type" value="Genomic_DNA"/>
</dbReference>
<gene>
    <name evidence="1" type="ORF">BGCPKDLD_3908</name>
</gene>
<comment type="caution">
    <text evidence="1">The sequence shown here is derived from an EMBL/GenBank/DDBJ whole genome shotgun (WGS) entry which is preliminary data.</text>
</comment>
<accession>A0ABQ4UZN6</accession>
<dbReference type="RefSeq" id="WP_238308422.1">
    <property type="nucleotide sequence ID" value="NZ_BPRE01000013.1"/>
</dbReference>
<name>A0ABQ4UZN6_9HYPH</name>
<reference evidence="1" key="1">
    <citation type="journal article" date="2021" name="Front. Microbiol.">
        <title>Comprehensive Comparative Genomics and Phenotyping of Methylobacterium Species.</title>
        <authorList>
            <person name="Alessa O."/>
            <person name="Ogura Y."/>
            <person name="Fujitani Y."/>
            <person name="Takami H."/>
            <person name="Hayashi T."/>
            <person name="Sahin N."/>
            <person name="Tani A."/>
        </authorList>
    </citation>
    <scope>NUCLEOTIDE SEQUENCE</scope>
    <source>
        <strain evidence="1">DSM 14458</strain>
    </source>
</reference>
<evidence type="ECO:0000313" key="1">
    <source>
        <dbReference type="EMBL" id="GJE77305.1"/>
    </source>
</evidence>
<sequence length="158" mass="17706">MPKPDFAAEERFMQQHEERQRQTTARVIAVLEENGRSDLVAEFEKRLHDIDSGVDGARSTWHSISDAQRRILLLLSGGRRWLTRSPGSKHFYDAQGEPHALSRIGTLRGVRALAARGLLDWEGGALDPERKAVLSEKARFVLKHGKPGPGEVFAGYRP</sequence>
<reference evidence="1" key="2">
    <citation type="submission" date="2021-08" db="EMBL/GenBank/DDBJ databases">
        <authorList>
            <person name="Tani A."/>
            <person name="Ola A."/>
            <person name="Ogura Y."/>
            <person name="Katsura K."/>
            <person name="Hayashi T."/>
        </authorList>
    </citation>
    <scope>NUCLEOTIDE SEQUENCE</scope>
    <source>
        <strain evidence="1">DSM 14458</strain>
    </source>
</reference>
<protein>
    <recommendedName>
        <fullName evidence="3">MarR family transcriptional regulator</fullName>
    </recommendedName>
</protein>
<keyword evidence="2" id="KW-1185">Reference proteome</keyword>
<organism evidence="1 2">
    <name type="scientific">Methylorubrum suomiense</name>
    <dbReference type="NCBI Taxonomy" id="144191"/>
    <lineage>
        <taxon>Bacteria</taxon>
        <taxon>Pseudomonadati</taxon>
        <taxon>Pseudomonadota</taxon>
        <taxon>Alphaproteobacteria</taxon>
        <taxon>Hyphomicrobiales</taxon>
        <taxon>Methylobacteriaceae</taxon>
        <taxon>Methylorubrum</taxon>
    </lineage>
</organism>
<dbReference type="Proteomes" id="UP001055093">
    <property type="component" value="Unassembled WGS sequence"/>
</dbReference>
<evidence type="ECO:0000313" key="2">
    <source>
        <dbReference type="Proteomes" id="UP001055093"/>
    </source>
</evidence>